<dbReference type="AlphaFoldDB" id="F2T1W5"/>
<evidence type="ECO:0000313" key="2">
    <source>
        <dbReference type="EMBL" id="EGE77449.1"/>
    </source>
</evidence>
<sequence>MDLAWTECDGRPEQGSMERAPPKNQCHESASVALLSGAYVQDGTIGWRKTRLATDLHGQSASIRKFLLPMIPPLVSRQPIKLPGQAAASVLHSSDYWTFSDFSGDANMGGGHLREIRCHDSKERAASCGQFPALVASCIPRIEFLSALENT</sequence>
<protein>
    <submittedName>
        <fullName evidence="2">Uncharacterized protein</fullName>
    </submittedName>
</protein>
<dbReference type="EMBL" id="GG749407">
    <property type="protein sequence ID" value="EGE77449.1"/>
    <property type="molecule type" value="Genomic_DNA"/>
</dbReference>
<evidence type="ECO:0000256" key="1">
    <source>
        <dbReference type="SAM" id="MobiDB-lite"/>
    </source>
</evidence>
<proteinExistence type="predicted"/>
<name>F2T1W5_AJEDA</name>
<gene>
    <name evidence="2" type="ORF">BDDG_00386</name>
</gene>
<accession>F2T1W5</accession>
<reference evidence="2" key="1">
    <citation type="submission" date="2010-03" db="EMBL/GenBank/DDBJ databases">
        <title>Annotation of Blastomyces dermatitidis strain ATCC 18188.</title>
        <authorList>
            <consortium name="The Broad Institute Genome Sequencing Platform"/>
            <consortium name="Broad Institute Genome Sequencing Center for Infectious Disease."/>
            <person name="Cuomo C."/>
            <person name="Klein B."/>
            <person name="Sullivan T."/>
            <person name="Heitman J."/>
            <person name="Young S."/>
            <person name="Zeng Q."/>
            <person name="Gargeya S."/>
            <person name="Alvarado L."/>
            <person name="Berlin A.M."/>
            <person name="Chapman S.B."/>
            <person name="Chen Z."/>
            <person name="Freedman E."/>
            <person name="Gellesch M."/>
            <person name="Goldberg J."/>
            <person name="Griggs A."/>
            <person name="Gujja S."/>
            <person name="Heilman E."/>
            <person name="Heiman D."/>
            <person name="Howarth C."/>
            <person name="Mehta T."/>
            <person name="Neiman D."/>
            <person name="Pearson M."/>
            <person name="Roberts A."/>
            <person name="Saif S."/>
            <person name="Shea T."/>
            <person name="Shenoy N."/>
            <person name="Sisk P."/>
            <person name="Stolte C."/>
            <person name="Sykes S."/>
            <person name="White J."/>
            <person name="Yandava C."/>
            <person name="Haas B."/>
            <person name="Nusbaum C."/>
            <person name="Birren B."/>
        </authorList>
    </citation>
    <scope>NUCLEOTIDE SEQUENCE [LARGE SCALE GENOMIC DNA]</scope>
    <source>
        <strain evidence="2">ATCC 18188</strain>
    </source>
</reference>
<dbReference type="HOGENOM" id="CLU_1730923_0_0_1"/>
<dbReference type="Proteomes" id="UP000007802">
    <property type="component" value="Unassembled WGS sequence"/>
</dbReference>
<feature type="region of interest" description="Disordered" evidence="1">
    <location>
        <begin position="1"/>
        <end position="23"/>
    </location>
</feature>
<organism evidence="2">
    <name type="scientific">Ajellomyces dermatitidis (strain ATCC 18188 / CBS 674.68)</name>
    <name type="common">Blastomyces dermatitidis</name>
    <dbReference type="NCBI Taxonomy" id="653446"/>
    <lineage>
        <taxon>Eukaryota</taxon>
        <taxon>Fungi</taxon>
        <taxon>Dikarya</taxon>
        <taxon>Ascomycota</taxon>
        <taxon>Pezizomycotina</taxon>
        <taxon>Eurotiomycetes</taxon>
        <taxon>Eurotiomycetidae</taxon>
        <taxon>Onygenales</taxon>
        <taxon>Ajellomycetaceae</taxon>
        <taxon>Blastomyces</taxon>
    </lineage>
</organism>